<dbReference type="EMBL" id="HBUE01292841">
    <property type="protein sequence ID" value="CAG6574877.1"/>
    <property type="molecule type" value="Transcribed_RNA"/>
</dbReference>
<evidence type="ECO:0000313" key="2">
    <source>
        <dbReference type="EMBL" id="CAG6458807.1"/>
    </source>
</evidence>
<dbReference type="EMBL" id="HBUE01292836">
    <property type="protein sequence ID" value="CAG6574870.1"/>
    <property type="molecule type" value="Transcribed_RNA"/>
</dbReference>
<name>A0A8D8AKL6_CULPI</name>
<evidence type="ECO:0000256" key="1">
    <source>
        <dbReference type="SAM" id="MobiDB-lite"/>
    </source>
</evidence>
<accession>A0A8D8AKL6</accession>
<dbReference type="EMBL" id="HBUE01036159">
    <property type="protein sequence ID" value="CAG6458807.1"/>
    <property type="molecule type" value="Transcribed_RNA"/>
</dbReference>
<feature type="compositionally biased region" description="Low complexity" evidence="1">
    <location>
        <begin position="69"/>
        <end position="86"/>
    </location>
</feature>
<protein>
    <submittedName>
        <fullName evidence="2">(northern house mosquito) hypothetical protein</fullName>
    </submittedName>
</protein>
<dbReference type="EMBL" id="HBUE01292837">
    <property type="protein sequence ID" value="CAG6574872.1"/>
    <property type="molecule type" value="Transcribed_RNA"/>
</dbReference>
<dbReference type="EMBL" id="HBUE01187081">
    <property type="protein sequence ID" value="CAG6523221.1"/>
    <property type="molecule type" value="Transcribed_RNA"/>
</dbReference>
<sequence>MVPAGRPCSSGPSTRCPRWGRPTLSRTSRSFCRRRTRPGRPRPRPPSVRTLMRLAYPAPSTARCETKKSSSTVPTRPPSAAASPAANSNENGTASAKRCSPSHRCCPRRLKPC</sequence>
<dbReference type="EMBL" id="HBUE01187076">
    <property type="protein sequence ID" value="CAG6523214.1"/>
    <property type="molecule type" value="Transcribed_RNA"/>
</dbReference>
<dbReference type="AlphaFoldDB" id="A0A8D8AKL6"/>
<reference evidence="2" key="1">
    <citation type="submission" date="2021-05" db="EMBL/GenBank/DDBJ databases">
        <authorList>
            <person name="Alioto T."/>
            <person name="Alioto T."/>
            <person name="Gomez Garrido J."/>
        </authorList>
    </citation>
    <scope>NUCLEOTIDE SEQUENCE</scope>
</reference>
<organism evidence="2">
    <name type="scientific">Culex pipiens</name>
    <name type="common">House mosquito</name>
    <dbReference type="NCBI Taxonomy" id="7175"/>
    <lineage>
        <taxon>Eukaryota</taxon>
        <taxon>Metazoa</taxon>
        <taxon>Ecdysozoa</taxon>
        <taxon>Arthropoda</taxon>
        <taxon>Hexapoda</taxon>
        <taxon>Insecta</taxon>
        <taxon>Pterygota</taxon>
        <taxon>Neoptera</taxon>
        <taxon>Endopterygota</taxon>
        <taxon>Diptera</taxon>
        <taxon>Nematocera</taxon>
        <taxon>Culicoidea</taxon>
        <taxon>Culicidae</taxon>
        <taxon>Culicinae</taxon>
        <taxon>Culicini</taxon>
        <taxon>Culex</taxon>
        <taxon>Culex</taxon>
    </lineage>
</organism>
<feature type="region of interest" description="Disordered" evidence="1">
    <location>
        <begin position="1"/>
        <end position="113"/>
    </location>
</feature>
<proteinExistence type="predicted"/>
<dbReference type="EMBL" id="HBUE01187077">
    <property type="protein sequence ID" value="CAG6523216.1"/>
    <property type="molecule type" value="Transcribed_RNA"/>
</dbReference>
<feature type="compositionally biased region" description="Basic residues" evidence="1">
    <location>
        <begin position="31"/>
        <end position="43"/>
    </location>
</feature>